<dbReference type="GO" id="GO:0007032">
    <property type="term" value="P:endosome organization"/>
    <property type="evidence" value="ECO:0007669"/>
    <property type="project" value="TreeGrafter"/>
</dbReference>
<dbReference type="FunFam" id="3.10.20.90:FF:000320">
    <property type="entry name" value="Predicted protein"/>
    <property type="match status" value="1"/>
</dbReference>
<dbReference type="InterPro" id="IPR052260">
    <property type="entry name" value="Autophagy_Rcpt_SigReg"/>
</dbReference>
<evidence type="ECO:0000256" key="1">
    <source>
        <dbReference type="ARBA" id="ARBA00004123"/>
    </source>
</evidence>
<dbReference type="PANTHER" id="PTHR15090">
    <property type="entry name" value="SEQUESTOSOME 1-RELATED"/>
    <property type="match status" value="1"/>
</dbReference>
<evidence type="ECO:0000256" key="5">
    <source>
        <dbReference type="SAM" id="MobiDB-lite"/>
    </source>
</evidence>
<feature type="compositionally biased region" description="Polar residues" evidence="5">
    <location>
        <begin position="167"/>
        <end position="186"/>
    </location>
</feature>
<dbReference type="GO" id="GO:0000423">
    <property type="term" value="P:mitophagy"/>
    <property type="evidence" value="ECO:0007669"/>
    <property type="project" value="TreeGrafter"/>
</dbReference>
<feature type="compositionally biased region" description="Polar residues" evidence="5">
    <location>
        <begin position="215"/>
        <end position="228"/>
    </location>
</feature>
<dbReference type="GO" id="GO:0005080">
    <property type="term" value="F:protein kinase C binding"/>
    <property type="evidence" value="ECO:0007669"/>
    <property type="project" value="TreeGrafter"/>
</dbReference>
<dbReference type="STRING" id="51511.ENSCSAVP00000008508"/>
<name>H2YT48_CIOSA</name>
<evidence type="ECO:0000256" key="4">
    <source>
        <dbReference type="ARBA" id="ARBA00023242"/>
    </source>
</evidence>
<reference evidence="8" key="3">
    <citation type="submission" date="2025-09" db="UniProtKB">
        <authorList>
            <consortium name="Ensembl"/>
        </authorList>
    </citation>
    <scope>IDENTIFICATION</scope>
</reference>
<dbReference type="AlphaFoldDB" id="H2YT48"/>
<dbReference type="GO" id="GO:0070530">
    <property type="term" value="F:K63-linked polyubiquitin modification-dependent protein binding"/>
    <property type="evidence" value="ECO:0007669"/>
    <property type="project" value="TreeGrafter"/>
</dbReference>
<feature type="compositionally biased region" description="Basic and acidic residues" evidence="5">
    <location>
        <begin position="253"/>
        <end position="271"/>
    </location>
</feature>
<feature type="region of interest" description="Disordered" evidence="5">
    <location>
        <begin position="215"/>
        <end position="280"/>
    </location>
</feature>
<evidence type="ECO:0000256" key="3">
    <source>
        <dbReference type="ARBA" id="ARBA00022490"/>
    </source>
</evidence>
<dbReference type="SMART" id="SM00666">
    <property type="entry name" value="PB1"/>
    <property type="match status" value="1"/>
</dbReference>
<dbReference type="InterPro" id="IPR033741">
    <property type="entry name" value="SQSTM_UBA"/>
</dbReference>
<dbReference type="PROSITE" id="PS51745">
    <property type="entry name" value="PB1"/>
    <property type="match status" value="1"/>
</dbReference>
<evidence type="ECO:0000313" key="8">
    <source>
        <dbReference type="Ensembl" id="ENSCSAVP00000008508.1"/>
    </source>
</evidence>
<organism evidence="8 9">
    <name type="scientific">Ciona savignyi</name>
    <name type="common">Pacific transparent sea squirt</name>
    <dbReference type="NCBI Taxonomy" id="51511"/>
    <lineage>
        <taxon>Eukaryota</taxon>
        <taxon>Metazoa</taxon>
        <taxon>Chordata</taxon>
        <taxon>Tunicata</taxon>
        <taxon>Ascidiacea</taxon>
        <taxon>Phlebobranchia</taxon>
        <taxon>Cionidae</taxon>
        <taxon>Ciona</taxon>
    </lineage>
</organism>
<evidence type="ECO:0000256" key="2">
    <source>
        <dbReference type="ARBA" id="ARBA00004496"/>
    </source>
</evidence>
<dbReference type="GeneTree" id="ENSGT00390000002781"/>
<dbReference type="eggNOG" id="KOG4582">
    <property type="taxonomic scope" value="Eukaryota"/>
</dbReference>
<sequence length="326" mass="36297">MSVQYKAFLYADDPSRAKEIRRFAIDVDVSSSYEYLRRKVASVFPNLGEQNFALQWRDTEGDLIWLNSDEELLQALGEKNEAVFRLYIKESATSQTSNERPDFHQFQGQFQGCPAWGAGKRHGRHPRCPPWAPPFFQAPGFYAAGQFGHCGGASQQKPTQKDEKKSSSAGDNEEPNTSQSQTQNNGDEYLRNVGKFVSDFLHPFGIDVDVDVKTNETSGDKSTSQDTSAEAKATGSDKKSSDSSGSEDMEWTFVKKDNKSPKKDDSTAEEKPAEDDENGRLQNALDKLLAMGFNNEGGWLANLLQSCNYDISRALDKMQPARGSKD</sequence>
<dbReference type="SUPFAM" id="SSF54277">
    <property type="entry name" value="CAD &amp; PB1 domains"/>
    <property type="match status" value="1"/>
</dbReference>
<dbReference type="InParanoid" id="H2YT48"/>
<keyword evidence="9" id="KW-1185">Reference proteome</keyword>
<feature type="domain" description="UBA" evidence="6">
    <location>
        <begin position="274"/>
        <end position="321"/>
    </location>
</feature>
<keyword evidence="3" id="KW-0963">Cytoplasm</keyword>
<evidence type="ECO:0000259" key="6">
    <source>
        <dbReference type="PROSITE" id="PS50030"/>
    </source>
</evidence>
<dbReference type="GO" id="GO:0005634">
    <property type="term" value="C:nucleus"/>
    <property type="evidence" value="ECO:0007669"/>
    <property type="project" value="UniProtKB-SubCell"/>
</dbReference>
<dbReference type="OMA" id="QYKAFLY"/>
<dbReference type="GO" id="GO:0035973">
    <property type="term" value="P:aggrephagy"/>
    <property type="evidence" value="ECO:0007669"/>
    <property type="project" value="TreeGrafter"/>
</dbReference>
<dbReference type="Gene3D" id="1.10.8.10">
    <property type="entry name" value="DNA helicase RuvA subunit, C-terminal domain"/>
    <property type="match status" value="1"/>
</dbReference>
<dbReference type="PROSITE" id="PS50030">
    <property type="entry name" value="UBA"/>
    <property type="match status" value="1"/>
</dbReference>
<dbReference type="CDD" id="cd14320">
    <property type="entry name" value="UBA_SQSTM"/>
    <property type="match status" value="1"/>
</dbReference>
<protein>
    <recommendedName>
        <fullName evidence="10">PB1 domain-containing protein</fullName>
    </recommendedName>
</protein>
<dbReference type="InterPro" id="IPR009060">
    <property type="entry name" value="UBA-like_sf"/>
</dbReference>
<comment type="subcellular location">
    <subcellularLocation>
        <location evidence="2">Cytoplasm</location>
    </subcellularLocation>
    <subcellularLocation>
        <location evidence="1">Nucleus</location>
    </subcellularLocation>
</comment>
<dbReference type="GO" id="GO:0044753">
    <property type="term" value="C:amphisome"/>
    <property type="evidence" value="ECO:0007669"/>
    <property type="project" value="TreeGrafter"/>
</dbReference>
<reference evidence="9" key="1">
    <citation type="submission" date="2003-08" db="EMBL/GenBank/DDBJ databases">
        <authorList>
            <person name="Birren B."/>
            <person name="Nusbaum C."/>
            <person name="Abebe A."/>
            <person name="Abouelleil A."/>
            <person name="Adekoya E."/>
            <person name="Ait-zahra M."/>
            <person name="Allen N."/>
            <person name="Allen T."/>
            <person name="An P."/>
            <person name="Anderson M."/>
            <person name="Anderson S."/>
            <person name="Arachchi H."/>
            <person name="Armbruster J."/>
            <person name="Bachantsang P."/>
            <person name="Baldwin J."/>
            <person name="Barry A."/>
            <person name="Bayul T."/>
            <person name="Blitshsteyn B."/>
            <person name="Bloom T."/>
            <person name="Blye J."/>
            <person name="Boguslavskiy L."/>
            <person name="Borowsky M."/>
            <person name="Boukhgalter B."/>
            <person name="Brunache A."/>
            <person name="Butler J."/>
            <person name="Calixte N."/>
            <person name="Calvo S."/>
            <person name="Camarata J."/>
            <person name="Campo K."/>
            <person name="Chang J."/>
            <person name="Cheshatsang Y."/>
            <person name="Citroen M."/>
            <person name="Collymore A."/>
            <person name="Considine T."/>
            <person name="Cook A."/>
            <person name="Cooke P."/>
            <person name="Corum B."/>
            <person name="Cuomo C."/>
            <person name="David R."/>
            <person name="Dawoe T."/>
            <person name="Degray S."/>
            <person name="Dodge S."/>
            <person name="Dooley K."/>
            <person name="Dorje P."/>
            <person name="Dorjee K."/>
            <person name="Dorris L."/>
            <person name="Duffey N."/>
            <person name="Dupes A."/>
            <person name="Elkins T."/>
            <person name="Engels R."/>
            <person name="Erickson J."/>
            <person name="Farina A."/>
            <person name="Faro S."/>
            <person name="Ferreira P."/>
            <person name="Fischer H."/>
            <person name="Fitzgerald M."/>
            <person name="Foley K."/>
            <person name="Gage D."/>
            <person name="Galagan J."/>
            <person name="Gearin G."/>
            <person name="Gnerre S."/>
            <person name="Gnirke A."/>
            <person name="Goyette A."/>
            <person name="Graham J."/>
            <person name="Grandbois E."/>
            <person name="Gyaltsen K."/>
            <person name="Hafez N."/>
            <person name="Hagopian D."/>
            <person name="Hagos B."/>
            <person name="Hall J."/>
            <person name="Hatcher B."/>
            <person name="Heller A."/>
            <person name="Higgins H."/>
            <person name="Honan T."/>
            <person name="Horn A."/>
            <person name="Houde N."/>
            <person name="Hughes L."/>
            <person name="Hulme W."/>
            <person name="Husby E."/>
            <person name="Iliev I."/>
            <person name="Jaffe D."/>
            <person name="Jones C."/>
            <person name="Kamal M."/>
            <person name="Kamat A."/>
            <person name="Kamvysselis M."/>
            <person name="Karlsson E."/>
            <person name="Kells C."/>
            <person name="Kieu A."/>
            <person name="Kisner P."/>
            <person name="Kodira C."/>
            <person name="Kulbokas E."/>
            <person name="Labutti K."/>
            <person name="Lama D."/>
            <person name="Landers T."/>
            <person name="Leger J."/>
            <person name="Levine S."/>
            <person name="Lewis D."/>
            <person name="Lewis T."/>
            <person name="Lindblad-toh K."/>
            <person name="Liu X."/>
            <person name="Lokyitsang T."/>
            <person name="Lokyitsang Y."/>
            <person name="Lucien O."/>
            <person name="Lui A."/>
            <person name="Ma L.J."/>
            <person name="Mabbitt R."/>
            <person name="Macdonald J."/>
            <person name="Maclean C."/>
            <person name="Major J."/>
            <person name="Manning J."/>
            <person name="Marabella R."/>
            <person name="Maru K."/>
            <person name="Matthews C."/>
            <person name="Mauceli E."/>
            <person name="Mccarthy M."/>
            <person name="Mcdonough S."/>
            <person name="Mcghee T."/>
            <person name="Meldrim J."/>
            <person name="Meneus L."/>
            <person name="Mesirov J."/>
            <person name="Mihalev A."/>
            <person name="Mihova T."/>
            <person name="Mikkelsen T."/>
            <person name="Mlenga V."/>
            <person name="Moru K."/>
            <person name="Mozes J."/>
            <person name="Mulrain L."/>
            <person name="Munson G."/>
            <person name="Naylor J."/>
            <person name="Newes C."/>
            <person name="Nguyen C."/>
            <person name="Nguyen N."/>
            <person name="Nguyen T."/>
            <person name="Nicol R."/>
            <person name="Nielsen C."/>
            <person name="Nizzari M."/>
            <person name="Norbu C."/>
            <person name="Norbu N."/>
            <person name="O'donnell P."/>
            <person name="Okoawo O."/>
            <person name="O'leary S."/>
            <person name="Omotosho B."/>
            <person name="O'neill K."/>
            <person name="Osman S."/>
            <person name="Parker S."/>
            <person name="Perrin D."/>
            <person name="Phunkhang P."/>
            <person name="Piqani B."/>
            <person name="Purcell S."/>
            <person name="Rachupka T."/>
            <person name="Ramasamy U."/>
            <person name="Rameau R."/>
            <person name="Ray V."/>
            <person name="Raymond C."/>
            <person name="Retta R."/>
            <person name="Richardson S."/>
            <person name="Rise C."/>
            <person name="Rodriguez J."/>
            <person name="Rogers J."/>
            <person name="Rogov P."/>
            <person name="Rutman M."/>
            <person name="Schupbach R."/>
            <person name="Seaman C."/>
            <person name="Settipalli S."/>
            <person name="Sharpe T."/>
            <person name="Sheridan J."/>
            <person name="Sherpa N."/>
            <person name="Shi J."/>
            <person name="Smirnov S."/>
            <person name="Smith C."/>
            <person name="Sougnez C."/>
            <person name="Spencer B."/>
            <person name="Stalker J."/>
            <person name="Stange-thomann N."/>
            <person name="Stavropoulos S."/>
            <person name="Stetson K."/>
            <person name="Stone C."/>
            <person name="Stone S."/>
            <person name="Stubbs M."/>
            <person name="Talamas J."/>
            <person name="Tchuinga P."/>
            <person name="Tenzing P."/>
            <person name="Tesfaye S."/>
            <person name="Theodore J."/>
            <person name="Thoulutsang Y."/>
            <person name="Topham K."/>
            <person name="Towey S."/>
            <person name="Tsamla T."/>
            <person name="Tsomo N."/>
            <person name="Vallee D."/>
            <person name="Vassiliev H."/>
            <person name="Venkataraman V."/>
            <person name="Vinson J."/>
            <person name="Vo A."/>
            <person name="Wade C."/>
            <person name="Wang S."/>
            <person name="Wangchuk T."/>
            <person name="Wangdi T."/>
            <person name="Whittaker C."/>
            <person name="Wilkinson J."/>
            <person name="Wu Y."/>
            <person name="Wyman D."/>
            <person name="Yadav S."/>
            <person name="Yang S."/>
            <person name="Yang X."/>
            <person name="Yeager S."/>
            <person name="Yee E."/>
            <person name="Young G."/>
            <person name="Zainoun J."/>
            <person name="Zembeck L."/>
            <person name="Zimmer A."/>
            <person name="Zody M."/>
            <person name="Lander E."/>
        </authorList>
    </citation>
    <scope>NUCLEOTIDE SEQUENCE [LARGE SCALE GENOMIC DNA]</scope>
</reference>
<dbReference type="InterPro" id="IPR015940">
    <property type="entry name" value="UBA"/>
</dbReference>
<dbReference type="Gene3D" id="3.10.20.90">
    <property type="entry name" value="Phosphatidylinositol 3-kinase Catalytic Subunit, Chain A, domain 1"/>
    <property type="match status" value="1"/>
</dbReference>
<evidence type="ECO:0000313" key="9">
    <source>
        <dbReference type="Proteomes" id="UP000007875"/>
    </source>
</evidence>
<dbReference type="InterPro" id="IPR000270">
    <property type="entry name" value="PB1_dom"/>
</dbReference>
<dbReference type="Pfam" id="PF16577">
    <property type="entry name" value="UBA_5"/>
    <property type="match status" value="1"/>
</dbReference>
<dbReference type="HOGENOM" id="CLU_077791_0_0_1"/>
<keyword evidence="4" id="KW-0539">Nucleus</keyword>
<accession>H2YT48</accession>
<evidence type="ECO:0008006" key="10">
    <source>
        <dbReference type="Google" id="ProtNLM"/>
    </source>
</evidence>
<dbReference type="SUPFAM" id="SSF46934">
    <property type="entry name" value="UBA-like"/>
    <property type="match status" value="1"/>
</dbReference>
<evidence type="ECO:0000259" key="7">
    <source>
        <dbReference type="PROSITE" id="PS51745"/>
    </source>
</evidence>
<feature type="domain" description="PB1" evidence="7">
    <location>
        <begin position="2"/>
        <end position="91"/>
    </location>
</feature>
<dbReference type="GO" id="GO:0016235">
    <property type="term" value="C:aggresome"/>
    <property type="evidence" value="ECO:0007669"/>
    <property type="project" value="TreeGrafter"/>
</dbReference>
<dbReference type="InterPro" id="IPR053793">
    <property type="entry name" value="PB1-like"/>
</dbReference>
<dbReference type="Proteomes" id="UP000007875">
    <property type="component" value="Unassembled WGS sequence"/>
</dbReference>
<proteinExistence type="predicted"/>
<dbReference type="Pfam" id="PF00564">
    <property type="entry name" value="PB1"/>
    <property type="match status" value="1"/>
</dbReference>
<dbReference type="PANTHER" id="PTHR15090:SF0">
    <property type="entry name" value="SEQUESTOSOME-1"/>
    <property type="match status" value="1"/>
</dbReference>
<reference evidence="8" key="2">
    <citation type="submission" date="2025-08" db="UniProtKB">
        <authorList>
            <consortium name="Ensembl"/>
        </authorList>
    </citation>
    <scope>IDENTIFICATION</scope>
</reference>
<dbReference type="Ensembl" id="ENSCSAVT00000008618.1">
    <property type="protein sequence ID" value="ENSCSAVP00000008508.1"/>
    <property type="gene ID" value="ENSCSAVG00000005053.1"/>
</dbReference>
<feature type="region of interest" description="Disordered" evidence="5">
    <location>
        <begin position="147"/>
        <end position="186"/>
    </location>
</feature>